<dbReference type="InterPro" id="IPR046797">
    <property type="entry name" value="PDDEXK_12"/>
</dbReference>
<name>A0A2V1D472_9PLEO</name>
<organism evidence="2 3">
    <name type="scientific">Periconia macrospinosa</name>
    <dbReference type="NCBI Taxonomy" id="97972"/>
    <lineage>
        <taxon>Eukaryota</taxon>
        <taxon>Fungi</taxon>
        <taxon>Dikarya</taxon>
        <taxon>Ascomycota</taxon>
        <taxon>Pezizomycotina</taxon>
        <taxon>Dothideomycetes</taxon>
        <taxon>Pleosporomycetidae</taxon>
        <taxon>Pleosporales</taxon>
        <taxon>Massarineae</taxon>
        <taxon>Periconiaceae</taxon>
        <taxon>Periconia</taxon>
    </lineage>
</organism>
<keyword evidence="3" id="KW-1185">Reference proteome</keyword>
<evidence type="ECO:0000313" key="2">
    <source>
        <dbReference type="EMBL" id="PVH92802.1"/>
    </source>
</evidence>
<protein>
    <recommendedName>
        <fullName evidence="1">PD-(D/E)XK nuclease-like domain-containing protein</fullName>
    </recommendedName>
</protein>
<sequence length="112" mass="12651">YSPLCYEPVVLSIETKSPDGGGENGEVQLSLWAMAYFNRLRQLIQDPVATTLPLLLVTDARWKLYFASDLGDEIHLIDAVDVGTTADIIGCYTILEALRVIFRWIEETFTPW</sequence>
<feature type="non-terminal residue" evidence="2">
    <location>
        <position position="112"/>
    </location>
</feature>
<dbReference type="OrthoDB" id="4161186at2759"/>
<proteinExistence type="predicted"/>
<dbReference type="AlphaFoldDB" id="A0A2V1D472"/>
<dbReference type="Pfam" id="PF20516">
    <property type="entry name" value="PDDEXK_12"/>
    <property type="match status" value="1"/>
</dbReference>
<reference evidence="2 3" key="1">
    <citation type="journal article" date="2018" name="Sci. Rep.">
        <title>Comparative genomics provides insights into the lifestyle and reveals functional heterogeneity of dark septate endophytic fungi.</title>
        <authorList>
            <person name="Knapp D.G."/>
            <person name="Nemeth J.B."/>
            <person name="Barry K."/>
            <person name="Hainaut M."/>
            <person name="Henrissat B."/>
            <person name="Johnson J."/>
            <person name="Kuo A."/>
            <person name="Lim J.H.P."/>
            <person name="Lipzen A."/>
            <person name="Nolan M."/>
            <person name="Ohm R.A."/>
            <person name="Tamas L."/>
            <person name="Grigoriev I.V."/>
            <person name="Spatafora J.W."/>
            <person name="Nagy L.G."/>
            <person name="Kovacs G.M."/>
        </authorList>
    </citation>
    <scope>NUCLEOTIDE SEQUENCE [LARGE SCALE GENOMIC DNA]</scope>
    <source>
        <strain evidence="2 3">DSE2036</strain>
    </source>
</reference>
<accession>A0A2V1D472</accession>
<dbReference type="EMBL" id="KZ805646">
    <property type="protein sequence ID" value="PVH92802.1"/>
    <property type="molecule type" value="Genomic_DNA"/>
</dbReference>
<dbReference type="Proteomes" id="UP000244855">
    <property type="component" value="Unassembled WGS sequence"/>
</dbReference>
<feature type="non-terminal residue" evidence="2">
    <location>
        <position position="1"/>
    </location>
</feature>
<gene>
    <name evidence="2" type="ORF">DM02DRAFT_509167</name>
</gene>
<feature type="domain" description="PD-(D/E)XK nuclease-like" evidence="1">
    <location>
        <begin position="1"/>
        <end position="109"/>
    </location>
</feature>
<evidence type="ECO:0000313" key="3">
    <source>
        <dbReference type="Proteomes" id="UP000244855"/>
    </source>
</evidence>
<evidence type="ECO:0000259" key="1">
    <source>
        <dbReference type="Pfam" id="PF20516"/>
    </source>
</evidence>